<dbReference type="STRING" id="696281.Desru_2271"/>
<reference evidence="3" key="1">
    <citation type="submission" date="2011-05" db="EMBL/GenBank/DDBJ databases">
        <title>Complete sequence of Desulfotomaculum ruminis DSM 2154.</title>
        <authorList>
            <person name="Lucas S."/>
            <person name="Copeland A."/>
            <person name="Lapidus A."/>
            <person name="Cheng J.-F."/>
            <person name="Goodwin L."/>
            <person name="Pitluck S."/>
            <person name="Lu M."/>
            <person name="Detter J.C."/>
            <person name="Han C."/>
            <person name="Tapia R."/>
            <person name="Land M."/>
            <person name="Hauser L."/>
            <person name="Kyrpides N."/>
            <person name="Ivanova N."/>
            <person name="Mikhailova N."/>
            <person name="Pagani I."/>
            <person name="Stams A.J.M."/>
            <person name="Plugge C.M."/>
            <person name="Muyzer G."/>
            <person name="Kuever J."/>
            <person name="Parshina S.N."/>
            <person name="Ivanova A.E."/>
            <person name="Nazina T.N."/>
            <person name="Brambilla E."/>
            <person name="Spring S."/>
            <person name="Klenk H.-P."/>
            <person name="Woyke T."/>
        </authorList>
    </citation>
    <scope>NUCLEOTIDE SEQUENCE [LARGE SCALE GENOMIC DNA]</scope>
    <source>
        <strain evidence="3">ATCC 23193 / DSM 2154 / NCIB 8452 / DL</strain>
    </source>
</reference>
<dbReference type="KEGG" id="dru:Desru_2271"/>
<accession>F6DLG8</accession>
<dbReference type="AlphaFoldDB" id="F6DLG8"/>
<keyword evidence="3" id="KW-1185">Reference proteome</keyword>
<feature type="transmembrane region" description="Helical" evidence="1">
    <location>
        <begin position="31"/>
        <end position="51"/>
    </location>
</feature>
<evidence type="ECO:0000313" key="2">
    <source>
        <dbReference type="EMBL" id="AEG60516.1"/>
    </source>
</evidence>
<keyword evidence="1" id="KW-0472">Membrane</keyword>
<protein>
    <submittedName>
        <fullName evidence="2">Uncharacterized protein</fullName>
    </submittedName>
</protein>
<proteinExistence type="predicted"/>
<name>F6DLG8_DESRL</name>
<evidence type="ECO:0000256" key="1">
    <source>
        <dbReference type="SAM" id="Phobius"/>
    </source>
</evidence>
<dbReference type="EMBL" id="CP002780">
    <property type="protein sequence ID" value="AEG60516.1"/>
    <property type="molecule type" value="Genomic_DNA"/>
</dbReference>
<reference evidence="2 3" key="2">
    <citation type="journal article" date="2012" name="Stand. Genomic Sci.">
        <title>Complete genome sequence of the sulfate-reducing firmicute Desulfotomaculum ruminis type strain (DL(T)).</title>
        <authorList>
            <person name="Spring S."/>
            <person name="Visser M."/>
            <person name="Lu M."/>
            <person name="Copeland A."/>
            <person name="Lapidus A."/>
            <person name="Lucas S."/>
            <person name="Cheng J.F."/>
            <person name="Han C."/>
            <person name="Tapia R."/>
            <person name="Goodwin L.A."/>
            <person name="Pitluck S."/>
            <person name="Ivanova N."/>
            <person name="Land M."/>
            <person name="Hauser L."/>
            <person name="Larimer F."/>
            <person name="Rohde M."/>
            <person name="Goker M."/>
            <person name="Detter J.C."/>
            <person name="Kyrpides N.C."/>
            <person name="Woyke T."/>
            <person name="Schaap P.J."/>
            <person name="Plugge C.M."/>
            <person name="Muyzer G."/>
            <person name="Kuever J."/>
            <person name="Pereira I.A."/>
            <person name="Parshina S.N."/>
            <person name="Bernier-Latmani R."/>
            <person name="Stams A.J."/>
            <person name="Klenk H.P."/>
        </authorList>
    </citation>
    <scope>NUCLEOTIDE SEQUENCE [LARGE SCALE GENOMIC DNA]</scope>
    <source>
        <strain evidence="3">ATCC 23193 / DSM 2154 / NCIB 8452 / DL</strain>
    </source>
</reference>
<dbReference type="Proteomes" id="UP000009234">
    <property type="component" value="Chromosome"/>
</dbReference>
<keyword evidence="1" id="KW-1133">Transmembrane helix</keyword>
<sequence length="56" mass="6561">MNYLLFLIPLAVGIYTLCFAAWLWRQKNRRGALGTFLLTVITMAVSFYTIFLRQPF</sequence>
<gene>
    <name evidence="2" type="ordered locus">Desru_2271</name>
</gene>
<organism evidence="2 3">
    <name type="scientific">Desulforamulus ruminis (strain ATCC 23193 / DSM 2154 / NCIMB 8452 / DL)</name>
    <name type="common">Desulfotomaculum ruminis</name>
    <dbReference type="NCBI Taxonomy" id="696281"/>
    <lineage>
        <taxon>Bacteria</taxon>
        <taxon>Bacillati</taxon>
        <taxon>Bacillota</taxon>
        <taxon>Clostridia</taxon>
        <taxon>Eubacteriales</taxon>
        <taxon>Peptococcaceae</taxon>
        <taxon>Desulforamulus</taxon>
    </lineage>
</organism>
<dbReference type="RefSeq" id="WP_013842274.1">
    <property type="nucleotide sequence ID" value="NC_015589.1"/>
</dbReference>
<dbReference type="HOGENOM" id="CLU_210172_0_0_9"/>
<feature type="transmembrane region" description="Helical" evidence="1">
    <location>
        <begin position="6"/>
        <end position="24"/>
    </location>
</feature>
<keyword evidence="1" id="KW-0812">Transmembrane</keyword>
<evidence type="ECO:0000313" key="3">
    <source>
        <dbReference type="Proteomes" id="UP000009234"/>
    </source>
</evidence>